<evidence type="ECO:0000313" key="6">
    <source>
        <dbReference type="EMBL" id="CAL4759506.1"/>
    </source>
</evidence>
<dbReference type="InterPro" id="IPR013766">
    <property type="entry name" value="Thioredoxin_domain"/>
</dbReference>
<dbReference type="Pfam" id="PF00578">
    <property type="entry name" value="AhpC-TSA"/>
    <property type="match status" value="1"/>
</dbReference>
<dbReference type="AlphaFoldDB" id="A0A9P1BF72"/>
<reference evidence="6 7" key="2">
    <citation type="submission" date="2024-05" db="EMBL/GenBank/DDBJ databases">
        <authorList>
            <person name="Chen Y."/>
            <person name="Shah S."/>
            <person name="Dougan E. K."/>
            <person name="Thang M."/>
            <person name="Chan C."/>
        </authorList>
    </citation>
    <scope>NUCLEOTIDE SEQUENCE [LARGE SCALE GENOMIC DNA]</scope>
</reference>
<evidence type="ECO:0000256" key="2">
    <source>
        <dbReference type="ARBA" id="ARBA00023157"/>
    </source>
</evidence>
<dbReference type="GO" id="GO:0003677">
    <property type="term" value="F:DNA binding"/>
    <property type="evidence" value="ECO:0007669"/>
    <property type="project" value="UniProtKB-KW"/>
</dbReference>
<evidence type="ECO:0000259" key="3">
    <source>
        <dbReference type="PROSITE" id="PS50977"/>
    </source>
</evidence>
<keyword evidence="2" id="KW-1015">Disulfide bond</keyword>
<dbReference type="InterPro" id="IPR008977">
    <property type="entry name" value="PHM/PNGase_F_dom_sf"/>
</dbReference>
<dbReference type="InterPro" id="IPR047262">
    <property type="entry name" value="PRX-like1"/>
</dbReference>
<dbReference type="InterPro" id="IPR009057">
    <property type="entry name" value="Homeodomain-like_sf"/>
</dbReference>
<accession>A0A9P1BF72</accession>
<dbReference type="PANTHER" id="PTHR43640">
    <property type="entry name" value="OS07G0260300 PROTEIN"/>
    <property type="match status" value="1"/>
</dbReference>
<dbReference type="Proteomes" id="UP001152797">
    <property type="component" value="Unassembled WGS sequence"/>
</dbReference>
<keyword evidence="7" id="KW-1185">Reference proteome</keyword>
<dbReference type="PROSITE" id="PS50977">
    <property type="entry name" value="HTH_TETR_2"/>
    <property type="match status" value="1"/>
</dbReference>
<reference evidence="5" key="1">
    <citation type="submission" date="2022-10" db="EMBL/GenBank/DDBJ databases">
        <authorList>
            <person name="Chen Y."/>
            <person name="Dougan E. K."/>
            <person name="Chan C."/>
            <person name="Rhodes N."/>
            <person name="Thang M."/>
        </authorList>
    </citation>
    <scope>NUCLEOTIDE SEQUENCE</scope>
</reference>
<evidence type="ECO:0000313" key="5">
    <source>
        <dbReference type="EMBL" id="CAI3972194.1"/>
    </source>
</evidence>
<dbReference type="InterPro" id="IPR036271">
    <property type="entry name" value="Tet_transcr_reg_TetR-rel_C_sf"/>
</dbReference>
<dbReference type="EMBL" id="CAMXCT030000001">
    <property type="protein sequence ID" value="CAL4759506.1"/>
    <property type="molecule type" value="Genomic_DNA"/>
</dbReference>
<dbReference type="OrthoDB" id="129121at2759"/>
<evidence type="ECO:0000259" key="4">
    <source>
        <dbReference type="PROSITE" id="PS51352"/>
    </source>
</evidence>
<dbReference type="SUPFAM" id="SSF49742">
    <property type="entry name" value="PHM/PNGase F"/>
    <property type="match status" value="2"/>
</dbReference>
<proteinExistence type="predicted"/>
<dbReference type="InterPro" id="IPR036939">
    <property type="entry name" value="Cu2_ascorb_mOase_N_sf"/>
</dbReference>
<dbReference type="SUPFAM" id="SSF48498">
    <property type="entry name" value="Tetracyclin repressor-like, C-terminal domain"/>
    <property type="match status" value="1"/>
</dbReference>
<evidence type="ECO:0000313" key="7">
    <source>
        <dbReference type="Proteomes" id="UP001152797"/>
    </source>
</evidence>
<dbReference type="GO" id="GO:0005507">
    <property type="term" value="F:copper ion binding"/>
    <property type="evidence" value="ECO:0007669"/>
    <property type="project" value="InterPro"/>
</dbReference>
<feature type="domain" description="HTH tetR-type" evidence="3">
    <location>
        <begin position="20"/>
        <end position="80"/>
    </location>
</feature>
<name>A0A9P1BF72_9DINO</name>
<gene>
    <name evidence="5" type="ORF">C1SCF055_LOCUS784</name>
</gene>
<dbReference type="InterPro" id="IPR036249">
    <property type="entry name" value="Thioredoxin-like_sf"/>
</dbReference>
<dbReference type="Pfam" id="PF00440">
    <property type="entry name" value="TetR_N"/>
    <property type="match status" value="1"/>
</dbReference>
<dbReference type="SUPFAM" id="SSF46689">
    <property type="entry name" value="Homeodomain-like"/>
    <property type="match status" value="1"/>
</dbReference>
<dbReference type="PRINTS" id="PR00455">
    <property type="entry name" value="HTHTETR"/>
</dbReference>
<organism evidence="5">
    <name type="scientific">Cladocopium goreaui</name>
    <dbReference type="NCBI Taxonomy" id="2562237"/>
    <lineage>
        <taxon>Eukaryota</taxon>
        <taxon>Sar</taxon>
        <taxon>Alveolata</taxon>
        <taxon>Dinophyceae</taxon>
        <taxon>Suessiales</taxon>
        <taxon>Symbiodiniaceae</taxon>
        <taxon>Cladocopium</taxon>
    </lineage>
</organism>
<evidence type="ECO:0000256" key="1">
    <source>
        <dbReference type="ARBA" id="ARBA00023125"/>
    </source>
</evidence>
<feature type="domain" description="Thioredoxin" evidence="4">
    <location>
        <begin position="225"/>
        <end position="380"/>
    </location>
</feature>
<dbReference type="InterPro" id="IPR014784">
    <property type="entry name" value="Cu2_ascorb_mOase-like_C"/>
</dbReference>
<dbReference type="InterPro" id="IPR000866">
    <property type="entry name" value="AhpC/TSA"/>
</dbReference>
<protein>
    <submittedName>
        <fullName evidence="6">Uncharacterized HTH-type transcriptional regulator YhgD</fullName>
    </submittedName>
</protein>
<dbReference type="PANTHER" id="PTHR43640:SF1">
    <property type="entry name" value="THIOREDOXIN-DEPENDENT PEROXIREDOXIN"/>
    <property type="match status" value="1"/>
</dbReference>
<dbReference type="Gene3D" id="1.10.10.60">
    <property type="entry name" value="Homeodomain-like"/>
    <property type="match status" value="1"/>
</dbReference>
<dbReference type="InterPro" id="IPR001647">
    <property type="entry name" value="HTH_TetR"/>
</dbReference>
<sequence length="847" mass="94608">MSALHGAKKRGRPDDPELVTRRQNQLLEVAGHAFAEHGYANTDVQLVADMAGVGKGTVYRYFENKEALFLAAVDDAMGRLNESLLSIAQLTSDPLEIMALAIHGYLRFFDEHPHCVELLIQERAFFRERTKPTYYQHMEANIGPWRLMLQSLIDDSRVRNLPVDRMTAVISDMLYGTMFTNYFARREISLQDQFRDILDITIRGVFTDTEATSWNEERIDRWAEESSNAKQPPRYLSAMDVDGNVCRITQRDDNRHVVLVFMTDECPLSRQYVPELNRIAADAPAEKVAFYGVISDRSTTRAKAKAFCDEFNIEFDVVFDASGEIAAALQPTRVPEAFVLSPQREVLYRGRINDLYAEVNKKRTAARQHDLRDAIAAVVAGNKPEIAQTVAVGCLFENSEPSEVTYTRDIAPILYAECAECHRPGEVAPFSLLTYDDANKRAEWLAEVADKRLMPPWKAEPNHGRFLGERRLTDAQIELFDAWAAAGAPEGDAADLPPLPEFASGWRLGEPDLVLTAPTTVTVPADGEDVFQHWIIPIDIPEDKMMVGYEFHPGNPAVVHHAVLLMDTMGAGRAKDKETPEPGYTTFGSIGIPVGGVLGVWTPGMTPRFLPEETGFEIPAGADLVMQLHLHPSGKQEDDQSSVGLYFADKPPQKKIARAPLVTGTIVIDIPPGEDRYKITSSIDIPTDITLVSLLPHMHLIGREMKLTATLPDGSVEPLMWIRDWNFYWQDNYVYRDPVKLPKGTRLDIVSYYDNSAENPFNPSAPPQRVLFGNGSTDEMCFGLFQVIVEEDQEIALQRALIGKFFSQFNSPDIAPDARSHIVEEAGKLFGGNQAQVLRLFNPAGGD</sequence>
<dbReference type="Gene3D" id="2.60.120.230">
    <property type="match status" value="1"/>
</dbReference>
<dbReference type="EMBL" id="CAMXCT020000001">
    <property type="protein sequence ID" value="CAL1125569.1"/>
    <property type="molecule type" value="Genomic_DNA"/>
</dbReference>
<dbReference type="GO" id="GO:0016209">
    <property type="term" value="F:antioxidant activity"/>
    <property type="evidence" value="ECO:0007669"/>
    <property type="project" value="InterPro"/>
</dbReference>
<dbReference type="Gene3D" id="1.10.357.10">
    <property type="entry name" value="Tetracycline Repressor, domain 2"/>
    <property type="match status" value="1"/>
</dbReference>
<dbReference type="Gene3D" id="2.60.120.310">
    <property type="entry name" value="Copper type II, ascorbate-dependent monooxygenase, N-terminal domain"/>
    <property type="match status" value="1"/>
</dbReference>
<dbReference type="SUPFAM" id="SSF52833">
    <property type="entry name" value="Thioredoxin-like"/>
    <property type="match status" value="1"/>
</dbReference>
<dbReference type="GO" id="GO:0016715">
    <property type="term" value="F:oxidoreductase activity, acting on paired donors, with incorporation or reduction of molecular oxygen, reduced ascorbate as one donor, and incorporation of one atom of oxygen"/>
    <property type="evidence" value="ECO:0007669"/>
    <property type="project" value="InterPro"/>
</dbReference>
<comment type="caution">
    <text evidence="5">The sequence shown here is derived from an EMBL/GenBank/DDBJ whole genome shotgun (WGS) entry which is preliminary data.</text>
</comment>
<dbReference type="EMBL" id="CAMXCT010000001">
    <property type="protein sequence ID" value="CAI3972194.1"/>
    <property type="molecule type" value="Genomic_DNA"/>
</dbReference>
<keyword evidence="1" id="KW-0238">DNA-binding</keyword>
<dbReference type="PROSITE" id="PS51352">
    <property type="entry name" value="THIOREDOXIN_2"/>
    <property type="match status" value="1"/>
</dbReference>
<dbReference type="Gene3D" id="3.40.30.10">
    <property type="entry name" value="Glutaredoxin"/>
    <property type="match status" value="1"/>
</dbReference>